<feature type="region of interest" description="Disordered" evidence="1">
    <location>
        <begin position="509"/>
        <end position="546"/>
    </location>
</feature>
<gene>
    <name evidence="2" type="ORF">B9Z19DRAFT_985129</name>
</gene>
<dbReference type="Proteomes" id="UP000244722">
    <property type="component" value="Unassembled WGS sequence"/>
</dbReference>
<organism evidence="2 3">
    <name type="scientific">Tuber borchii</name>
    <name type="common">White truffle</name>
    <dbReference type="NCBI Taxonomy" id="42251"/>
    <lineage>
        <taxon>Eukaryota</taxon>
        <taxon>Fungi</taxon>
        <taxon>Dikarya</taxon>
        <taxon>Ascomycota</taxon>
        <taxon>Pezizomycotina</taxon>
        <taxon>Pezizomycetes</taxon>
        <taxon>Pezizales</taxon>
        <taxon>Tuberaceae</taxon>
        <taxon>Tuber</taxon>
    </lineage>
</organism>
<feature type="region of interest" description="Disordered" evidence="1">
    <location>
        <begin position="590"/>
        <end position="642"/>
    </location>
</feature>
<accession>A0A2T6ZQY9</accession>
<reference evidence="2 3" key="1">
    <citation type="submission" date="2017-04" db="EMBL/GenBank/DDBJ databases">
        <title>Draft genome sequence of Tuber borchii Vittad., a whitish edible truffle.</title>
        <authorList>
            <consortium name="DOE Joint Genome Institute"/>
            <person name="Murat C."/>
            <person name="Kuo A."/>
            <person name="Barry K.W."/>
            <person name="Clum A."/>
            <person name="Dockter R.B."/>
            <person name="Fauchery L."/>
            <person name="Iotti M."/>
            <person name="Kohler A."/>
            <person name="Labutti K."/>
            <person name="Lindquist E.A."/>
            <person name="Lipzen A."/>
            <person name="Ohm R.A."/>
            <person name="Wang M."/>
            <person name="Grigoriev I.V."/>
            <person name="Zambonelli A."/>
            <person name="Martin F.M."/>
        </authorList>
    </citation>
    <scope>NUCLEOTIDE SEQUENCE [LARGE SCALE GENOMIC DNA]</scope>
    <source>
        <strain evidence="2 3">Tbo3840</strain>
    </source>
</reference>
<protein>
    <submittedName>
        <fullName evidence="2">Uncharacterized protein</fullName>
    </submittedName>
</protein>
<evidence type="ECO:0000313" key="3">
    <source>
        <dbReference type="Proteomes" id="UP000244722"/>
    </source>
</evidence>
<sequence>MESQRVYSPIETALLCHEPIASSILNYLAVHEVVVLASTCHPLRSFLFSHSGYWRETDLCPCPPELALNPRVMRWDGPTERLDHWRHKLLSVYRAPYNRPEDYELLTIFLRTLFVQNLVPTIQITKLVFDGLPIKRDIFFEITDRLWSCLRELSVRGCTDLEMPDFIKLLDFPEPAQQSHFPPNLKKLSCFGTVVYNEPYELRAMSLSQHTRKSLQLSLSHFRSLLIARSLECDIGPCLECEEKKLGLRGGDVCANCGEADNVVRCSACEGKENGRRRCASCRRGFCPQCRDKIMEPPLPGEDACCKDCFDQVSSFPGCVKCSRTMPPSTNYPLGKDYGITGSIQDVCGLCQKWMCTACIASEYSNEEGDSKRWTIRQCTNCFNCICKECGEKYSEEDYEKVLNLPAVKEAISLRTIYQEVTEALTVTPTPDATVSIAGGKNYTISSESARVMVRDRFRQVGPQAIYNLVAQRAETWKPLLPPCEDCEQWWCWECRLRCTCPEVETDIKLPNGNAESSNSADKTPETVNWSEMDSESVDEMDEDSDEESIELRQYQCLVHNRALDNIHPASPNDFCWSCGLWPREYTDAHADRDRGGTRHNTSASPVTEGDANTGEDEDMNSSDDWEWYSHRSHASVASWDQ</sequence>
<feature type="compositionally biased region" description="Acidic residues" evidence="1">
    <location>
        <begin position="533"/>
        <end position="546"/>
    </location>
</feature>
<dbReference type="AlphaFoldDB" id="A0A2T6ZQY9"/>
<evidence type="ECO:0000256" key="1">
    <source>
        <dbReference type="SAM" id="MobiDB-lite"/>
    </source>
</evidence>
<dbReference type="EMBL" id="NESQ01000136">
    <property type="protein sequence ID" value="PUU77905.1"/>
    <property type="molecule type" value="Genomic_DNA"/>
</dbReference>
<dbReference type="OrthoDB" id="5298610at2759"/>
<proteinExistence type="predicted"/>
<keyword evidence="3" id="KW-1185">Reference proteome</keyword>
<comment type="caution">
    <text evidence="2">The sequence shown here is derived from an EMBL/GenBank/DDBJ whole genome shotgun (WGS) entry which is preliminary data.</text>
</comment>
<evidence type="ECO:0000313" key="2">
    <source>
        <dbReference type="EMBL" id="PUU77905.1"/>
    </source>
</evidence>
<feature type="compositionally biased region" description="Acidic residues" evidence="1">
    <location>
        <begin position="614"/>
        <end position="627"/>
    </location>
</feature>
<feature type="compositionally biased region" description="Polar residues" evidence="1">
    <location>
        <begin position="514"/>
        <end position="530"/>
    </location>
</feature>
<name>A0A2T6ZQY9_TUBBO</name>